<reference evidence="2 3" key="2">
    <citation type="submission" date="2024-07" db="EMBL/GenBank/DDBJ databases">
        <authorList>
            <person name="Akdeniz Z."/>
        </authorList>
    </citation>
    <scope>NUCLEOTIDE SEQUENCE [LARGE SCALE GENOMIC DNA]</scope>
</reference>
<evidence type="ECO:0000313" key="1">
    <source>
        <dbReference type="EMBL" id="CAI9922679.1"/>
    </source>
</evidence>
<reference evidence="1" key="1">
    <citation type="submission" date="2023-06" db="EMBL/GenBank/DDBJ databases">
        <authorList>
            <person name="Kurt Z."/>
        </authorList>
    </citation>
    <scope>NUCLEOTIDE SEQUENCE</scope>
</reference>
<name>A0AA86NNP9_9EUKA</name>
<accession>A0AA86NNP9</accession>
<evidence type="ECO:0000313" key="3">
    <source>
        <dbReference type="Proteomes" id="UP001642409"/>
    </source>
</evidence>
<dbReference type="AlphaFoldDB" id="A0AA86NNP9"/>
<dbReference type="Proteomes" id="UP001642409">
    <property type="component" value="Unassembled WGS sequence"/>
</dbReference>
<protein>
    <submittedName>
        <fullName evidence="2">Hypothetical_protein</fullName>
    </submittedName>
</protein>
<sequence length="100" mass="11740">MELKKFNKRCTTSSEPDRINNAQHYLGTKIVNNLIEKQLFLIDVIFIFHLTDQQETSTVLSYQMVRTALALVSSVWKRMQKQNKRGERFVSRKHSSIIVI</sequence>
<evidence type="ECO:0000313" key="2">
    <source>
        <dbReference type="EMBL" id="CAL6056510.1"/>
    </source>
</evidence>
<dbReference type="EMBL" id="CATOUU010000260">
    <property type="protein sequence ID" value="CAI9922679.1"/>
    <property type="molecule type" value="Genomic_DNA"/>
</dbReference>
<comment type="caution">
    <text evidence="1">The sequence shown here is derived from an EMBL/GenBank/DDBJ whole genome shotgun (WGS) entry which is preliminary data.</text>
</comment>
<gene>
    <name evidence="1" type="ORF">HINF_LOCUS10324</name>
    <name evidence="2" type="ORF">HINF_LOCUS47060</name>
</gene>
<keyword evidence="3" id="KW-1185">Reference proteome</keyword>
<dbReference type="EMBL" id="CAXDID020000210">
    <property type="protein sequence ID" value="CAL6056510.1"/>
    <property type="molecule type" value="Genomic_DNA"/>
</dbReference>
<organism evidence="1">
    <name type="scientific">Hexamita inflata</name>
    <dbReference type="NCBI Taxonomy" id="28002"/>
    <lineage>
        <taxon>Eukaryota</taxon>
        <taxon>Metamonada</taxon>
        <taxon>Diplomonadida</taxon>
        <taxon>Hexamitidae</taxon>
        <taxon>Hexamitinae</taxon>
        <taxon>Hexamita</taxon>
    </lineage>
</organism>
<proteinExistence type="predicted"/>